<evidence type="ECO:0000313" key="3">
    <source>
        <dbReference type="EMBL" id="KPL85265.1"/>
    </source>
</evidence>
<gene>
    <name evidence="3" type="ORF">SE18_16415</name>
</gene>
<organism evidence="3 4">
    <name type="scientific">Herpetosiphon geysericola</name>
    <dbReference type="NCBI Taxonomy" id="70996"/>
    <lineage>
        <taxon>Bacteria</taxon>
        <taxon>Bacillati</taxon>
        <taxon>Chloroflexota</taxon>
        <taxon>Chloroflexia</taxon>
        <taxon>Herpetosiphonales</taxon>
        <taxon>Herpetosiphonaceae</taxon>
        <taxon>Herpetosiphon</taxon>
    </lineage>
</organism>
<evidence type="ECO:0000259" key="2">
    <source>
        <dbReference type="Pfam" id="PF01636"/>
    </source>
</evidence>
<dbReference type="OrthoDB" id="9800774at2"/>
<dbReference type="InterPro" id="IPR002575">
    <property type="entry name" value="Aminoglycoside_PTrfase"/>
</dbReference>
<comment type="caution">
    <text evidence="3">The sequence shown here is derived from an EMBL/GenBank/DDBJ whole genome shotgun (WGS) entry which is preliminary data.</text>
</comment>
<dbReference type="InterPro" id="IPR011009">
    <property type="entry name" value="Kinase-like_dom_sf"/>
</dbReference>
<protein>
    <recommendedName>
        <fullName evidence="2">Aminoglycoside phosphotransferase domain-containing protein</fullName>
    </recommendedName>
</protein>
<comment type="similarity">
    <text evidence="1">Belongs to the pseudomonas-type ThrB family.</text>
</comment>
<dbReference type="GO" id="GO:0019202">
    <property type="term" value="F:amino acid kinase activity"/>
    <property type="evidence" value="ECO:0007669"/>
    <property type="project" value="TreeGrafter"/>
</dbReference>
<dbReference type="Pfam" id="PF01636">
    <property type="entry name" value="APH"/>
    <property type="match status" value="1"/>
</dbReference>
<dbReference type="Proteomes" id="UP000050277">
    <property type="component" value="Unassembled WGS sequence"/>
</dbReference>
<sequence length="345" mass="38940">MHEINPFVAAAIQAFDLIEPVQVVAQLASANNLSLHLRASNGDFVLKCYPYERQDWLFYEHQLVMWLARHPSSFALPVPMIMIRSISYLGSVVQGLFTLTPYITGEAPEFRLLPNGQQHPTINQWAYVMGTALGELQTLLQTCPMRERRPYALFQALLNYAQPRYDPLQLSAAQFGGSASDAELWAWWRSEAASLMAFVANEYPSLPQQVCHNDFAPPNILMRYGRVAAILDFEFACSAARALDVAMALRMIMQLDSNPANPWAVAEQFCRGYAEWIKLTPQEIAAMPQLIGLRTAIPLIWAISKPDLPSHTSLEQAIRRMQASKAWMYQQQGQFIVLLQTMFAS</sequence>
<feature type="domain" description="Aminoglycoside phosphotransferase" evidence="2">
    <location>
        <begin position="28"/>
        <end position="274"/>
    </location>
</feature>
<proteinExistence type="inferred from homology"/>
<dbReference type="InterPro" id="IPR050249">
    <property type="entry name" value="Pseudomonas-type_ThrB"/>
</dbReference>
<dbReference type="RefSeq" id="WP_054535544.1">
    <property type="nucleotide sequence ID" value="NZ_LGKP01000025.1"/>
</dbReference>
<dbReference type="PANTHER" id="PTHR21064">
    <property type="entry name" value="AMINOGLYCOSIDE PHOSPHOTRANSFERASE DOMAIN-CONTAINING PROTEIN-RELATED"/>
    <property type="match status" value="1"/>
</dbReference>
<evidence type="ECO:0000256" key="1">
    <source>
        <dbReference type="ARBA" id="ARBA00038240"/>
    </source>
</evidence>
<dbReference type="Gene3D" id="3.90.1200.10">
    <property type="match status" value="1"/>
</dbReference>
<name>A0A0P6XNP7_9CHLR</name>
<dbReference type="PANTHER" id="PTHR21064:SF6">
    <property type="entry name" value="AMINOGLYCOSIDE PHOSPHOTRANSFERASE DOMAIN-CONTAINING PROTEIN"/>
    <property type="match status" value="1"/>
</dbReference>
<keyword evidence="4" id="KW-1185">Reference proteome</keyword>
<dbReference type="SUPFAM" id="SSF56112">
    <property type="entry name" value="Protein kinase-like (PK-like)"/>
    <property type="match status" value="1"/>
</dbReference>
<dbReference type="EMBL" id="LGKP01000025">
    <property type="protein sequence ID" value="KPL85265.1"/>
    <property type="molecule type" value="Genomic_DNA"/>
</dbReference>
<evidence type="ECO:0000313" key="4">
    <source>
        <dbReference type="Proteomes" id="UP000050277"/>
    </source>
</evidence>
<dbReference type="STRING" id="70996.SE18_16415"/>
<accession>A0A0P6XNP7</accession>
<dbReference type="AlphaFoldDB" id="A0A0P6XNP7"/>
<reference evidence="3 4" key="1">
    <citation type="submission" date="2015-07" db="EMBL/GenBank/DDBJ databases">
        <title>Whole genome sequence of Herpetosiphon geysericola DSM 7119.</title>
        <authorList>
            <person name="Hemp J."/>
            <person name="Ward L.M."/>
            <person name="Pace L.A."/>
            <person name="Fischer W.W."/>
        </authorList>
    </citation>
    <scope>NUCLEOTIDE SEQUENCE [LARGE SCALE GENOMIC DNA]</scope>
    <source>
        <strain evidence="3 4">DSM 7119</strain>
    </source>
</reference>